<dbReference type="EMBL" id="JAYKXP010000034">
    <property type="protein sequence ID" value="KAK7041467.1"/>
    <property type="molecule type" value="Genomic_DNA"/>
</dbReference>
<keyword evidence="4" id="KW-1185">Reference proteome</keyword>
<evidence type="ECO:0000259" key="2">
    <source>
        <dbReference type="Pfam" id="PF12937"/>
    </source>
</evidence>
<proteinExistence type="predicted"/>
<evidence type="ECO:0000313" key="3">
    <source>
        <dbReference type="EMBL" id="KAK7041467.1"/>
    </source>
</evidence>
<dbReference type="Proteomes" id="UP001383192">
    <property type="component" value="Unassembled WGS sequence"/>
</dbReference>
<feature type="domain" description="F-box" evidence="2">
    <location>
        <begin position="7"/>
        <end position="36"/>
    </location>
</feature>
<dbReference type="SUPFAM" id="SSF52047">
    <property type="entry name" value="RNI-like"/>
    <property type="match status" value="1"/>
</dbReference>
<comment type="caution">
    <text evidence="3">The sequence shown here is derived from an EMBL/GenBank/DDBJ whole genome shotgun (WGS) entry which is preliminary data.</text>
</comment>
<dbReference type="AlphaFoldDB" id="A0AAW0CNN5"/>
<dbReference type="Gene3D" id="1.20.1280.50">
    <property type="match status" value="1"/>
</dbReference>
<protein>
    <recommendedName>
        <fullName evidence="2">F-box domain-containing protein</fullName>
    </recommendedName>
</protein>
<dbReference type="InterPro" id="IPR036047">
    <property type="entry name" value="F-box-like_dom_sf"/>
</dbReference>
<dbReference type="Gene3D" id="3.80.10.10">
    <property type="entry name" value="Ribonuclease Inhibitor"/>
    <property type="match status" value="1"/>
</dbReference>
<dbReference type="InterPro" id="IPR001810">
    <property type="entry name" value="F-box_dom"/>
</dbReference>
<evidence type="ECO:0000313" key="4">
    <source>
        <dbReference type="Proteomes" id="UP001383192"/>
    </source>
</evidence>
<feature type="region of interest" description="Disordered" evidence="1">
    <location>
        <begin position="460"/>
        <end position="480"/>
    </location>
</feature>
<reference evidence="3 4" key="1">
    <citation type="submission" date="2024-01" db="EMBL/GenBank/DDBJ databases">
        <title>A draft genome for a cacao thread blight-causing isolate of Paramarasmius palmivorus.</title>
        <authorList>
            <person name="Baruah I.K."/>
            <person name="Bukari Y."/>
            <person name="Amoako-Attah I."/>
            <person name="Meinhardt L.W."/>
            <person name="Bailey B.A."/>
            <person name="Cohen S.P."/>
        </authorList>
    </citation>
    <scope>NUCLEOTIDE SEQUENCE [LARGE SCALE GENOMIC DNA]</scope>
    <source>
        <strain evidence="3 4">GH-12</strain>
    </source>
</reference>
<gene>
    <name evidence="3" type="ORF">VNI00_009334</name>
</gene>
<dbReference type="InterPro" id="IPR032675">
    <property type="entry name" value="LRR_dom_sf"/>
</dbReference>
<evidence type="ECO:0000256" key="1">
    <source>
        <dbReference type="SAM" id="MobiDB-lite"/>
    </source>
</evidence>
<accession>A0AAW0CNN5</accession>
<dbReference type="Pfam" id="PF12937">
    <property type="entry name" value="F-box-like"/>
    <property type="match status" value="1"/>
</dbReference>
<dbReference type="SUPFAM" id="SSF81383">
    <property type="entry name" value="F-box domain"/>
    <property type="match status" value="1"/>
</dbReference>
<organism evidence="3 4">
    <name type="scientific">Paramarasmius palmivorus</name>
    <dbReference type="NCBI Taxonomy" id="297713"/>
    <lineage>
        <taxon>Eukaryota</taxon>
        <taxon>Fungi</taxon>
        <taxon>Dikarya</taxon>
        <taxon>Basidiomycota</taxon>
        <taxon>Agaricomycotina</taxon>
        <taxon>Agaricomycetes</taxon>
        <taxon>Agaricomycetidae</taxon>
        <taxon>Agaricales</taxon>
        <taxon>Marasmiineae</taxon>
        <taxon>Marasmiaceae</taxon>
        <taxon>Paramarasmius</taxon>
    </lineage>
</organism>
<sequence length="505" mass="57390">MFNNYPHLPIELLSAIFDHVPNPSDTRKCSLVCRGWVPITRNYGFRRLEIRHWHHLDKLLHLCENELETLTNANVREVAFLTVHAMHSGWPSERFAKMFGASIHTLRLEGNGFPWERAPRGTTDAILKEFGNSISRLEIVRFSFQSPATYAAVLRSFPFLNSLELAECYHSHPNTTLAPQLQVSMDQVTDMTLRSHPWGAFPHIYEPLVHFNALKALRIRPSYIPSDPEALSLQRIIEEAGDNLEELDFEVKVLRRTLTQMALQGHFLLRSLDISKNTNLRTLRVAFRFTDSNVSHFPTEYLLPILQRVAQTANSSARRLEFLDLPYILEHEMNWNAVDELLVQHPFFSCLKEVTCKGFVCCYSETDCVDGDYRRPSETSEPGRRAKEAIERLRTRLRRCDEKGILEVGVNYQLLSIVAPASDENQTTSVSEDASSDKRPLHFQGAQFGTFCSKDAKMGPETGCTGVKDNPNPKLTGHLGKKLRKLQGLLRGQEALAEVEAPNPG</sequence>
<name>A0AAW0CNN5_9AGAR</name>